<comment type="caution">
    <text evidence="1">The sequence shown here is derived from an EMBL/GenBank/DDBJ whole genome shotgun (WGS) entry which is preliminary data.</text>
</comment>
<dbReference type="AlphaFoldDB" id="A0A2T6C540"/>
<evidence type="ECO:0000313" key="2">
    <source>
        <dbReference type="Proteomes" id="UP000244090"/>
    </source>
</evidence>
<dbReference type="EMBL" id="QBKT01000001">
    <property type="protein sequence ID" value="PTX63440.1"/>
    <property type="molecule type" value="Genomic_DNA"/>
</dbReference>
<sequence>MNSKENIGTFSNYQIVTLKNVTSSIFLKEKCIEKDYETKKKQQPKAKSKNK</sequence>
<protein>
    <submittedName>
        <fullName evidence="1">Uncharacterized protein</fullName>
    </submittedName>
</protein>
<proteinExistence type="predicted"/>
<gene>
    <name evidence="1" type="ORF">C8N46_10140</name>
</gene>
<dbReference type="Proteomes" id="UP000244090">
    <property type="component" value="Unassembled WGS sequence"/>
</dbReference>
<keyword evidence="2" id="KW-1185">Reference proteome</keyword>
<organism evidence="1 2">
    <name type="scientific">Kordia periserrulae</name>
    <dbReference type="NCBI Taxonomy" id="701523"/>
    <lineage>
        <taxon>Bacteria</taxon>
        <taxon>Pseudomonadati</taxon>
        <taxon>Bacteroidota</taxon>
        <taxon>Flavobacteriia</taxon>
        <taxon>Flavobacteriales</taxon>
        <taxon>Flavobacteriaceae</taxon>
        <taxon>Kordia</taxon>
    </lineage>
</organism>
<accession>A0A2T6C540</accession>
<name>A0A2T6C540_9FLAO</name>
<evidence type="ECO:0000313" key="1">
    <source>
        <dbReference type="EMBL" id="PTX63440.1"/>
    </source>
</evidence>
<reference evidence="1 2" key="1">
    <citation type="submission" date="2018-04" db="EMBL/GenBank/DDBJ databases">
        <title>Genomic Encyclopedia of Archaeal and Bacterial Type Strains, Phase II (KMG-II): from individual species to whole genera.</title>
        <authorList>
            <person name="Goeker M."/>
        </authorList>
    </citation>
    <scope>NUCLEOTIDE SEQUENCE [LARGE SCALE GENOMIC DNA]</scope>
    <source>
        <strain evidence="1 2">DSM 25731</strain>
    </source>
</reference>